<name>Q489I9_COLP3</name>
<evidence type="ECO:0008006" key="3">
    <source>
        <dbReference type="Google" id="ProtNLM"/>
    </source>
</evidence>
<dbReference type="HOGENOM" id="CLU_086500_2_1_6"/>
<protein>
    <recommendedName>
        <fullName evidence="3">Thiol-disulfide oxidoreductase DCC</fullName>
    </recommendedName>
</protein>
<dbReference type="EMBL" id="CP000083">
    <property type="protein sequence ID" value="AAZ27586.1"/>
    <property type="molecule type" value="Genomic_DNA"/>
</dbReference>
<dbReference type="PANTHER" id="PTHR34290:SF2">
    <property type="entry name" value="OS04G0668800 PROTEIN"/>
    <property type="match status" value="1"/>
</dbReference>
<reference evidence="1" key="1">
    <citation type="journal article" date="2005" name="Proc. Natl. Acad. Sci. U.S.A.">
        <title>The psychrophilic lifestyle as revealed by the genome sequence of Colwellia psychrerythraea 34H through genomic and proteomic analyses.</title>
        <authorList>
            <person name="Methe B.A."/>
            <person name="Nelson K.E."/>
            <person name="Deming J.W."/>
            <person name="Momen B."/>
            <person name="Melamud E."/>
            <person name="Zhang X."/>
            <person name="Moult J."/>
            <person name="Madupu R."/>
            <person name="Nelson W.C."/>
            <person name="Dodson R.J."/>
            <person name="Brinkac L.M."/>
            <person name="Daugherty S.C."/>
            <person name="Durkin A.S."/>
            <person name="DeBoy R.T."/>
            <person name="Kolonay J.F."/>
            <person name="Sullivan S.A."/>
            <person name="Zhou L."/>
            <person name="Davidsen T.M."/>
            <person name="Wu M."/>
            <person name="Huston A.L."/>
            <person name="Lewis M."/>
            <person name="Weaver B."/>
            <person name="Weidman J.F."/>
            <person name="Khouri H."/>
            <person name="Utterback T.R."/>
            <person name="Feldblyum T.V."/>
            <person name="Fraser C.M."/>
        </authorList>
    </citation>
    <scope>NUCLEOTIDE SEQUENCE [LARGE SCALE GENOMIC DNA]</scope>
    <source>
        <strain evidence="1">34H</strain>
    </source>
</reference>
<organism evidence="1 2">
    <name type="scientific">Colwellia psychrerythraea (strain 34H / ATCC BAA-681)</name>
    <name type="common">Vibrio psychroerythus</name>
    <dbReference type="NCBI Taxonomy" id="167879"/>
    <lineage>
        <taxon>Bacteria</taxon>
        <taxon>Pseudomonadati</taxon>
        <taxon>Pseudomonadota</taxon>
        <taxon>Gammaproteobacteria</taxon>
        <taxon>Alteromonadales</taxon>
        <taxon>Colwelliaceae</taxon>
        <taxon>Colwellia</taxon>
    </lineage>
</organism>
<sequence>MKDNILTIFYDGHCPLCTLEMQKLKHYDSKNLIVLEDLHQENFTMLFPEIDNDKAMKILHGQYQGKTLLALDVTHRAWTLVGRGAFVVPLKLPIIKQLAHAGYLLLAKYRHPISNCLYERFGIGINTCDKGTCYDK</sequence>
<gene>
    <name evidence="1" type="ordered locus">CPS_0517</name>
</gene>
<evidence type="ECO:0000313" key="2">
    <source>
        <dbReference type="Proteomes" id="UP000000547"/>
    </source>
</evidence>
<evidence type="ECO:0000313" key="1">
    <source>
        <dbReference type="EMBL" id="AAZ27586.1"/>
    </source>
</evidence>
<dbReference type="AlphaFoldDB" id="Q489I9"/>
<dbReference type="PANTHER" id="PTHR34290">
    <property type="entry name" value="SI:CH73-390P7.2"/>
    <property type="match status" value="1"/>
</dbReference>
<dbReference type="Pfam" id="PF04134">
    <property type="entry name" value="DCC1-like"/>
    <property type="match status" value="1"/>
</dbReference>
<dbReference type="InterPro" id="IPR044691">
    <property type="entry name" value="DCC1_Trx"/>
</dbReference>
<dbReference type="Proteomes" id="UP000000547">
    <property type="component" value="Chromosome"/>
</dbReference>
<dbReference type="STRING" id="167879.CPS_0517"/>
<dbReference type="RefSeq" id="WP_011041378.1">
    <property type="nucleotide sequence ID" value="NC_003910.7"/>
</dbReference>
<proteinExistence type="predicted"/>
<dbReference type="InterPro" id="IPR007263">
    <property type="entry name" value="DCC1-like"/>
</dbReference>
<dbReference type="GO" id="GO:0015035">
    <property type="term" value="F:protein-disulfide reductase activity"/>
    <property type="evidence" value="ECO:0007669"/>
    <property type="project" value="InterPro"/>
</dbReference>
<dbReference type="KEGG" id="cps:CPS_0517"/>
<accession>Q489I9</accession>